<feature type="transmembrane region" description="Helical" evidence="1">
    <location>
        <begin position="77"/>
        <end position="98"/>
    </location>
</feature>
<dbReference type="PANTHER" id="PTHR33444:SF7">
    <property type="entry name" value="TRANSMEMBRANE PROTEIN 272"/>
    <property type="match status" value="1"/>
</dbReference>
<evidence type="ECO:0000256" key="1">
    <source>
        <dbReference type="SAM" id="Phobius"/>
    </source>
</evidence>
<protein>
    <submittedName>
        <fullName evidence="2">Uncharacterized protein</fullName>
    </submittedName>
</protein>
<dbReference type="AlphaFoldDB" id="A0A9D4K5U2"/>
<comment type="caution">
    <text evidence="2">The sequence shown here is derived from an EMBL/GenBank/DDBJ whole genome shotgun (WGS) entry which is preliminary data.</text>
</comment>
<dbReference type="InterPro" id="IPR040350">
    <property type="entry name" value="TMEM272"/>
</dbReference>
<name>A0A9D4K5U2_DREPO</name>
<reference evidence="2" key="1">
    <citation type="journal article" date="2019" name="bioRxiv">
        <title>The Genome of the Zebra Mussel, Dreissena polymorpha: A Resource for Invasive Species Research.</title>
        <authorList>
            <person name="McCartney M.A."/>
            <person name="Auch B."/>
            <person name="Kono T."/>
            <person name="Mallez S."/>
            <person name="Zhang Y."/>
            <person name="Obille A."/>
            <person name="Becker A."/>
            <person name="Abrahante J.E."/>
            <person name="Garbe J."/>
            <person name="Badalamenti J.P."/>
            <person name="Herman A."/>
            <person name="Mangelson H."/>
            <person name="Liachko I."/>
            <person name="Sullivan S."/>
            <person name="Sone E.D."/>
            <person name="Koren S."/>
            <person name="Silverstein K.A.T."/>
            <person name="Beckman K.B."/>
            <person name="Gohl D.M."/>
        </authorList>
    </citation>
    <scope>NUCLEOTIDE SEQUENCE</scope>
    <source>
        <strain evidence="2">Duluth1</strain>
        <tissue evidence="2">Whole animal</tissue>
    </source>
</reference>
<proteinExistence type="predicted"/>
<keyword evidence="1" id="KW-0472">Membrane</keyword>
<evidence type="ECO:0000313" key="2">
    <source>
        <dbReference type="EMBL" id="KAH3833568.1"/>
    </source>
</evidence>
<organism evidence="2 3">
    <name type="scientific">Dreissena polymorpha</name>
    <name type="common">Zebra mussel</name>
    <name type="synonym">Mytilus polymorpha</name>
    <dbReference type="NCBI Taxonomy" id="45954"/>
    <lineage>
        <taxon>Eukaryota</taxon>
        <taxon>Metazoa</taxon>
        <taxon>Spiralia</taxon>
        <taxon>Lophotrochozoa</taxon>
        <taxon>Mollusca</taxon>
        <taxon>Bivalvia</taxon>
        <taxon>Autobranchia</taxon>
        <taxon>Heteroconchia</taxon>
        <taxon>Euheterodonta</taxon>
        <taxon>Imparidentia</taxon>
        <taxon>Neoheterodontei</taxon>
        <taxon>Myida</taxon>
        <taxon>Dreissenoidea</taxon>
        <taxon>Dreissenidae</taxon>
        <taxon>Dreissena</taxon>
    </lineage>
</organism>
<gene>
    <name evidence="2" type="ORF">DPMN_106879</name>
</gene>
<feature type="transmembrane region" description="Helical" evidence="1">
    <location>
        <begin position="203"/>
        <end position="233"/>
    </location>
</feature>
<feature type="transmembrane region" description="Helical" evidence="1">
    <location>
        <begin position="110"/>
        <end position="130"/>
    </location>
</feature>
<dbReference type="EMBL" id="JAIWYP010000004">
    <property type="protein sequence ID" value="KAH3833568.1"/>
    <property type="molecule type" value="Genomic_DNA"/>
</dbReference>
<sequence length="236" mass="27208">MASKGHLEYEKSKQNCYKSMEDQRRLEQTAMRSVARHGNDSMPDYGAFLYQIREVGKESENCVDLTCKTSETVCNSLFVTVCISAFLALPVAMISMGVKYLEDCPKEPRIPVYLLLGGCLGIIKLLSSLWRNIQTRRYQNVSFDDPDDDCAFTSSTYRTMDTMLFLFLCGWQIAGTYWTFKIWTPHFKQLLYEPSNWCDQTVYMFTVYQLCTCYVVMAAFVLVLAMLICYLVCSCR</sequence>
<dbReference type="PANTHER" id="PTHR33444">
    <property type="entry name" value="SI:DKEY-19B23.12-RELATED"/>
    <property type="match status" value="1"/>
</dbReference>
<evidence type="ECO:0000313" key="3">
    <source>
        <dbReference type="Proteomes" id="UP000828390"/>
    </source>
</evidence>
<dbReference type="Proteomes" id="UP000828390">
    <property type="component" value="Unassembled WGS sequence"/>
</dbReference>
<accession>A0A9D4K5U2</accession>
<keyword evidence="3" id="KW-1185">Reference proteome</keyword>
<reference evidence="2" key="2">
    <citation type="submission" date="2020-11" db="EMBL/GenBank/DDBJ databases">
        <authorList>
            <person name="McCartney M.A."/>
            <person name="Auch B."/>
            <person name="Kono T."/>
            <person name="Mallez S."/>
            <person name="Becker A."/>
            <person name="Gohl D.M."/>
            <person name="Silverstein K.A.T."/>
            <person name="Koren S."/>
            <person name="Bechman K.B."/>
            <person name="Herman A."/>
            <person name="Abrahante J.E."/>
            <person name="Garbe J."/>
        </authorList>
    </citation>
    <scope>NUCLEOTIDE SEQUENCE</scope>
    <source>
        <strain evidence="2">Duluth1</strain>
        <tissue evidence="2">Whole animal</tissue>
    </source>
</reference>
<keyword evidence="1" id="KW-0812">Transmembrane</keyword>
<feature type="transmembrane region" description="Helical" evidence="1">
    <location>
        <begin position="164"/>
        <end position="183"/>
    </location>
</feature>
<keyword evidence="1" id="KW-1133">Transmembrane helix</keyword>